<dbReference type="PANTHER" id="PTHR48111:SF67">
    <property type="entry name" value="TRANSCRIPTIONAL REGULATORY PROTEIN TCTD"/>
    <property type="match status" value="1"/>
</dbReference>
<keyword evidence="9" id="KW-1185">Reference proteome</keyword>
<dbReference type="SMART" id="SM00862">
    <property type="entry name" value="Trans_reg_C"/>
    <property type="match status" value="1"/>
</dbReference>
<organism evidence="9 10">
    <name type="scientific">Derxia gummosa DSM 723</name>
    <dbReference type="NCBI Taxonomy" id="1121388"/>
    <lineage>
        <taxon>Bacteria</taxon>
        <taxon>Pseudomonadati</taxon>
        <taxon>Pseudomonadota</taxon>
        <taxon>Betaproteobacteria</taxon>
        <taxon>Burkholderiales</taxon>
        <taxon>Alcaligenaceae</taxon>
        <taxon>Derxia</taxon>
    </lineage>
</organism>
<dbReference type="Gene3D" id="6.10.250.690">
    <property type="match status" value="1"/>
</dbReference>
<evidence type="ECO:0000256" key="3">
    <source>
        <dbReference type="ARBA" id="ARBA00023163"/>
    </source>
</evidence>
<accession>A0A8B6XB76</accession>
<dbReference type="GO" id="GO:0005829">
    <property type="term" value="C:cytosol"/>
    <property type="evidence" value="ECO:0007669"/>
    <property type="project" value="TreeGrafter"/>
</dbReference>
<dbReference type="Gene3D" id="1.10.10.10">
    <property type="entry name" value="Winged helix-like DNA-binding domain superfamily/Winged helix DNA-binding domain"/>
    <property type="match status" value="1"/>
</dbReference>
<evidence type="ECO:0000256" key="2">
    <source>
        <dbReference type="ARBA" id="ARBA00023125"/>
    </source>
</evidence>
<dbReference type="PROSITE" id="PS51755">
    <property type="entry name" value="OMPR_PHOB"/>
    <property type="match status" value="1"/>
</dbReference>
<dbReference type="CDD" id="cd17624">
    <property type="entry name" value="REC_OmpR_PmrA-like"/>
    <property type="match status" value="1"/>
</dbReference>
<evidence type="ECO:0000256" key="4">
    <source>
        <dbReference type="PROSITE-ProRule" id="PRU00169"/>
    </source>
</evidence>
<evidence type="ECO:0000256" key="5">
    <source>
        <dbReference type="PROSITE-ProRule" id="PRU01091"/>
    </source>
</evidence>
<protein>
    <submittedName>
        <fullName evidence="10">Response regulator</fullName>
    </submittedName>
</protein>
<keyword evidence="2 5" id="KW-0238">DNA-binding</keyword>
<keyword evidence="3" id="KW-0804">Transcription</keyword>
<dbReference type="SMART" id="SM00448">
    <property type="entry name" value="REC"/>
    <property type="match status" value="1"/>
</dbReference>
<dbReference type="PANTHER" id="PTHR48111">
    <property type="entry name" value="REGULATOR OF RPOS"/>
    <property type="match status" value="1"/>
</dbReference>
<dbReference type="RefSeq" id="WP_084544808.1">
    <property type="nucleotide sequence ID" value="NZ_AXWS01000007.1"/>
</dbReference>
<dbReference type="GO" id="GO:0032993">
    <property type="term" value="C:protein-DNA complex"/>
    <property type="evidence" value="ECO:0007669"/>
    <property type="project" value="TreeGrafter"/>
</dbReference>
<proteinExistence type="predicted"/>
<feature type="modified residue" description="4-aspartylphosphate" evidence="4">
    <location>
        <position position="51"/>
    </location>
</feature>
<dbReference type="PROSITE" id="PS50110">
    <property type="entry name" value="RESPONSE_REGULATORY"/>
    <property type="match status" value="1"/>
</dbReference>
<evidence type="ECO:0000313" key="10">
    <source>
        <dbReference type="RefSeq" id="WP_084544808.1"/>
    </source>
</evidence>
<dbReference type="Proteomes" id="UP000675920">
    <property type="component" value="Unplaced"/>
</dbReference>
<dbReference type="InterPro" id="IPR011006">
    <property type="entry name" value="CheY-like_superfamily"/>
</dbReference>
<feature type="domain" description="Response regulatory" evidence="7">
    <location>
        <begin position="2"/>
        <end position="128"/>
    </location>
</feature>
<dbReference type="GO" id="GO:0000976">
    <property type="term" value="F:transcription cis-regulatory region binding"/>
    <property type="evidence" value="ECO:0007669"/>
    <property type="project" value="TreeGrafter"/>
</dbReference>
<dbReference type="InterPro" id="IPR001789">
    <property type="entry name" value="Sig_transdc_resp-reg_receiver"/>
</dbReference>
<sequence length="278" mass="30104">MRILIVEDNELLADSLRQLLNQPGWAVDRFATGEQAELALRIAPYDLAIIDIGLPGMDGFELLRRLRRGPARGNTGDQPHDNRDTPVLMLTARDAVADRIHGLDLGADDYLVKPFALGELEARVRALLRRRQASVSQELECGRLRMDSRSRRAWIGEAELVLTLREWAILEYLLAHQEQVVGKERIARAVSTWEEDIAANTIEVHVSRLRKKVAPAGIEIRGIRGFGYLLEPAREGGCAARAEAGVGVAVEPGSGTAAEAGGAMPAATGADAPPGEGA</sequence>
<keyword evidence="4" id="KW-0597">Phosphoprotein</keyword>
<feature type="DNA-binding region" description="OmpR/PhoB-type" evidence="5">
    <location>
        <begin position="136"/>
        <end position="232"/>
    </location>
</feature>
<keyword evidence="1" id="KW-0805">Transcription regulation</keyword>
<feature type="region of interest" description="Disordered" evidence="6">
    <location>
        <begin position="254"/>
        <end position="278"/>
    </location>
</feature>
<dbReference type="Gene3D" id="3.40.50.2300">
    <property type="match status" value="1"/>
</dbReference>
<dbReference type="OrthoDB" id="9802426at2"/>
<dbReference type="AlphaFoldDB" id="A0A8B6XB76"/>
<evidence type="ECO:0000313" key="9">
    <source>
        <dbReference type="Proteomes" id="UP000675920"/>
    </source>
</evidence>
<dbReference type="InterPro" id="IPR036388">
    <property type="entry name" value="WH-like_DNA-bd_sf"/>
</dbReference>
<feature type="domain" description="OmpR/PhoB-type" evidence="8">
    <location>
        <begin position="136"/>
        <end position="232"/>
    </location>
</feature>
<dbReference type="InterPro" id="IPR039420">
    <property type="entry name" value="WalR-like"/>
</dbReference>
<dbReference type="GO" id="GO:0006355">
    <property type="term" value="P:regulation of DNA-templated transcription"/>
    <property type="evidence" value="ECO:0007669"/>
    <property type="project" value="InterPro"/>
</dbReference>
<evidence type="ECO:0000259" key="8">
    <source>
        <dbReference type="PROSITE" id="PS51755"/>
    </source>
</evidence>
<reference evidence="10" key="1">
    <citation type="journal article" date="1995" name="J. Mol. Evol.">
        <title>Response regulators of bacterial signal transduction systems: selective domain shuffling during evolution.</title>
        <authorList>
            <person name="Pao G.M."/>
            <person name="Saier M.H. Jr."/>
        </authorList>
    </citation>
    <scope>NUCLEOTIDE SEQUENCE</scope>
</reference>
<reference evidence="10" key="2">
    <citation type="submission" date="2025-08" db="UniProtKB">
        <authorList>
            <consortium name="RefSeq"/>
        </authorList>
    </citation>
    <scope>IDENTIFICATION</scope>
</reference>
<dbReference type="GO" id="GO:0000156">
    <property type="term" value="F:phosphorelay response regulator activity"/>
    <property type="evidence" value="ECO:0007669"/>
    <property type="project" value="TreeGrafter"/>
</dbReference>
<dbReference type="Pfam" id="PF00486">
    <property type="entry name" value="Trans_reg_C"/>
    <property type="match status" value="1"/>
</dbReference>
<dbReference type="SUPFAM" id="SSF52172">
    <property type="entry name" value="CheY-like"/>
    <property type="match status" value="1"/>
</dbReference>
<dbReference type="InterPro" id="IPR001867">
    <property type="entry name" value="OmpR/PhoB-type_DNA-bd"/>
</dbReference>
<name>A0A8B6XB76_9BURK</name>
<dbReference type="CDD" id="cd00383">
    <property type="entry name" value="trans_reg_C"/>
    <property type="match status" value="1"/>
</dbReference>
<evidence type="ECO:0000259" key="7">
    <source>
        <dbReference type="PROSITE" id="PS50110"/>
    </source>
</evidence>
<evidence type="ECO:0000256" key="6">
    <source>
        <dbReference type="SAM" id="MobiDB-lite"/>
    </source>
</evidence>
<evidence type="ECO:0000256" key="1">
    <source>
        <dbReference type="ARBA" id="ARBA00023015"/>
    </source>
</evidence>
<dbReference type="Pfam" id="PF00072">
    <property type="entry name" value="Response_reg"/>
    <property type="match status" value="1"/>
</dbReference>